<sequence length="116" mass="13441">MQDKLILIKEVILNNNCPECYSNKGLNLSFKQQFVETKFHKSITTEIKHEIICQTCNTIIYPVQWTDDIERVVAYQKRAFIPKKASTYLKKMSWTIIGIALAIIITTVSILLYTNL</sequence>
<keyword evidence="1" id="KW-1133">Transmembrane helix</keyword>
<evidence type="ECO:0000313" key="3">
    <source>
        <dbReference type="Proteomes" id="UP001302806"/>
    </source>
</evidence>
<keyword evidence="1" id="KW-0812">Transmembrane</keyword>
<name>A0ABY9XRR2_9FLAO</name>
<reference evidence="2 3" key="1">
    <citation type="submission" date="2023-09" db="EMBL/GenBank/DDBJ databases">
        <title>Thalassobella suaedae gen. nov., sp. nov., a marine bacterium of the family Flavobacteriaceae isolated from a halophyte Suaeda japonica.</title>
        <authorList>
            <person name="Lee S.Y."/>
            <person name="Hwang C.Y."/>
        </authorList>
    </citation>
    <scope>NUCLEOTIDE SEQUENCE [LARGE SCALE GENOMIC DNA]</scope>
    <source>
        <strain evidence="2 3">HL-DH14</strain>
    </source>
</reference>
<gene>
    <name evidence="2" type="ORF">RHP51_14700</name>
</gene>
<evidence type="ECO:0000256" key="1">
    <source>
        <dbReference type="SAM" id="Phobius"/>
    </source>
</evidence>
<organism evidence="2 3">
    <name type="scientific">Thalassobellus suaedae</name>
    <dbReference type="NCBI Taxonomy" id="3074124"/>
    <lineage>
        <taxon>Bacteria</taxon>
        <taxon>Pseudomonadati</taxon>
        <taxon>Bacteroidota</taxon>
        <taxon>Flavobacteriia</taxon>
        <taxon>Flavobacteriales</taxon>
        <taxon>Flavobacteriaceae</taxon>
        <taxon>Thalassobellus</taxon>
    </lineage>
</organism>
<dbReference type="EMBL" id="CP134537">
    <property type="protein sequence ID" value="WNH08369.1"/>
    <property type="molecule type" value="Genomic_DNA"/>
</dbReference>
<feature type="transmembrane region" description="Helical" evidence="1">
    <location>
        <begin position="92"/>
        <end position="113"/>
    </location>
</feature>
<evidence type="ECO:0000313" key="2">
    <source>
        <dbReference type="EMBL" id="WNH08369.1"/>
    </source>
</evidence>
<protein>
    <submittedName>
        <fullName evidence="2">Uncharacterized protein</fullName>
    </submittedName>
</protein>
<proteinExistence type="predicted"/>
<dbReference type="Proteomes" id="UP001302806">
    <property type="component" value="Chromosome"/>
</dbReference>
<accession>A0ABY9XRR2</accession>
<keyword evidence="1" id="KW-0472">Membrane</keyword>
<dbReference type="RefSeq" id="WP_415865055.1">
    <property type="nucleotide sequence ID" value="NZ_CP134537.1"/>
</dbReference>